<dbReference type="SUPFAM" id="SSF52540">
    <property type="entry name" value="P-loop containing nucleoside triphosphate hydrolases"/>
    <property type="match status" value="1"/>
</dbReference>
<evidence type="ECO:0000313" key="2">
    <source>
        <dbReference type="Proteomes" id="UP000027336"/>
    </source>
</evidence>
<dbReference type="InterPro" id="IPR027417">
    <property type="entry name" value="P-loop_NTPase"/>
</dbReference>
<sequence>MKHGLCLAILFFVKKIREWLKELRKKNYLVLMATQSLSDTARSGILDVLLEQYPTKILLPNEEAETKVLMVFRE</sequence>
<protein>
    <submittedName>
        <fullName evidence="1">Conjugal transfer protein trbE</fullName>
    </submittedName>
</protein>
<dbReference type="PATRIC" id="fig|685782.3.peg.647"/>
<dbReference type="AlphaFoldDB" id="A0A067W9N2"/>
<dbReference type="EMBL" id="AHPK01000012">
    <property type="protein sequence ID" value="KEC55596.1"/>
    <property type="molecule type" value="Genomic_DNA"/>
</dbReference>
<dbReference type="eggNOG" id="COG3451">
    <property type="taxonomic scope" value="Bacteria"/>
</dbReference>
<proteinExistence type="predicted"/>
<dbReference type="Proteomes" id="UP000027336">
    <property type="component" value="Unassembled WGS sequence"/>
</dbReference>
<comment type="caution">
    <text evidence="1">The sequence shown here is derived from an EMBL/GenBank/DDBJ whole genome shotgun (WGS) entry which is preliminary data.</text>
</comment>
<dbReference type="Gene3D" id="3.40.50.300">
    <property type="entry name" value="P-loop containing nucleotide triphosphate hydrolases"/>
    <property type="match status" value="1"/>
</dbReference>
<name>A0A067W9N2_9HYPH</name>
<reference evidence="1 2" key="1">
    <citation type="submission" date="2012-04" db="EMBL/GenBank/DDBJ databases">
        <title>The Genome Sequence of Bartonella rochalimae BMGH.</title>
        <authorList>
            <consortium name="The Broad Institute Genome Sequencing Platform"/>
            <consortium name="The Broad Institute Genome Sequencing Center for Infectious Disease"/>
            <person name="Feldgarden M."/>
            <person name="Kirby J."/>
            <person name="Kosoy M."/>
            <person name="Birtles R."/>
            <person name="Probert W.S."/>
            <person name="Chiaraviglio L."/>
            <person name="Walker B."/>
            <person name="Young S.K."/>
            <person name="Zeng Q."/>
            <person name="Gargeya S."/>
            <person name="Fitzgerald M."/>
            <person name="Haas B."/>
            <person name="Abouelleil A."/>
            <person name="Alvarado L."/>
            <person name="Arachchi H.M."/>
            <person name="Berlin A.M."/>
            <person name="Chapman S.B."/>
            <person name="Goldberg J."/>
            <person name="Griggs A."/>
            <person name="Gujja S."/>
            <person name="Hansen M."/>
            <person name="Howarth C."/>
            <person name="Imamovic A."/>
            <person name="Larimer J."/>
            <person name="McCowen C."/>
            <person name="Montmayeur A."/>
            <person name="Murphy C."/>
            <person name="Neiman D."/>
            <person name="Pearson M."/>
            <person name="Priest M."/>
            <person name="Roberts A."/>
            <person name="Saif S."/>
            <person name="Shea T."/>
            <person name="Sisk P."/>
            <person name="Sykes S."/>
            <person name="Wortman J."/>
            <person name="Nusbaum C."/>
            <person name="Birren B."/>
        </authorList>
    </citation>
    <scope>NUCLEOTIDE SEQUENCE [LARGE SCALE GENOMIC DNA]</scope>
    <source>
        <strain evidence="1 2">ATCC BAA-1498</strain>
    </source>
</reference>
<evidence type="ECO:0000313" key="1">
    <source>
        <dbReference type="EMBL" id="KEC55596.1"/>
    </source>
</evidence>
<accession>A0A067W9N2</accession>
<organism evidence="1 2">
    <name type="scientific">Bartonella rochalimae ATCC BAA-1498</name>
    <dbReference type="NCBI Taxonomy" id="685782"/>
    <lineage>
        <taxon>Bacteria</taxon>
        <taxon>Pseudomonadati</taxon>
        <taxon>Pseudomonadota</taxon>
        <taxon>Alphaproteobacteria</taxon>
        <taxon>Hyphomicrobiales</taxon>
        <taxon>Bartonellaceae</taxon>
        <taxon>Bartonella</taxon>
    </lineage>
</organism>
<dbReference type="HOGENOM" id="CLU_2680231_0_0_5"/>
<gene>
    <name evidence="1" type="ORF">O99_00633</name>
</gene>
<keyword evidence="2" id="KW-1185">Reference proteome</keyword>